<accession>A0A151TEK7</accession>
<dbReference type="OMA" id="CRWVYEI"/>
<dbReference type="InterPro" id="IPR013103">
    <property type="entry name" value="RVT_2"/>
</dbReference>
<dbReference type="EMBL" id="CM003608">
    <property type="protein sequence ID" value="KYP65475.1"/>
    <property type="molecule type" value="Genomic_DNA"/>
</dbReference>
<proteinExistence type="predicted"/>
<evidence type="ECO:0000313" key="3">
    <source>
        <dbReference type="Proteomes" id="UP000075243"/>
    </source>
</evidence>
<dbReference type="Proteomes" id="UP000075243">
    <property type="component" value="Chromosome 6"/>
</dbReference>
<name>A0A151TEK7_CAJCA</name>
<evidence type="ECO:0000259" key="1">
    <source>
        <dbReference type="Pfam" id="PF07727"/>
    </source>
</evidence>
<gene>
    <name evidence="2" type="ORF">KK1_011711</name>
</gene>
<dbReference type="STRING" id="3821.A0A151TEK7"/>
<dbReference type="Gramene" id="C.cajan_11382.t">
    <property type="protein sequence ID" value="C.cajan_11382.t.cds1"/>
    <property type="gene ID" value="C.cajan_11382"/>
</dbReference>
<sequence>MKDEIEALKLNKTWEIVENPKHVKPIGCRWVYEIKRKPDGSVERYTARLVAKGFSQVEGIDFFKTFSPVVKMATI</sequence>
<organism evidence="2 3">
    <name type="scientific">Cajanus cajan</name>
    <name type="common">Pigeon pea</name>
    <name type="synonym">Cajanus indicus</name>
    <dbReference type="NCBI Taxonomy" id="3821"/>
    <lineage>
        <taxon>Eukaryota</taxon>
        <taxon>Viridiplantae</taxon>
        <taxon>Streptophyta</taxon>
        <taxon>Embryophyta</taxon>
        <taxon>Tracheophyta</taxon>
        <taxon>Spermatophyta</taxon>
        <taxon>Magnoliopsida</taxon>
        <taxon>eudicotyledons</taxon>
        <taxon>Gunneridae</taxon>
        <taxon>Pentapetalae</taxon>
        <taxon>rosids</taxon>
        <taxon>fabids</taxon>
        <taxon>Fabales</taxon>
        <taxon>Fabaceae</taxon>
        <taxon>Papilionoideae</taxon>
        <taxon>50 kb inversion clade</taxon>
        <taxon>NPAAA clade</taxon>
        <taxon>indigoferoid/millettioid clade</taxon>
        <taxon>Phaseoleae</taxon>
        <taxon>Cajanus</taxon>
    </lineage>
</organism>
<protein>
    <recommendedName>
        <fullName evidence="1">Reverse transcriptase Ty1/copia-type domain-containing protein</fullName>
    </recommendedName>
</protein>
<keyword evidence="3" id="KW-1185">Reference proteome</keyword>
<dbReference type="Pfam" id="PF07727">
    <property type="entry name" value="RVT_2"/>
    <property type="match status" value="1"/>
</dbReference>
<reference evidence="2 3" key="1">
    <citation type="journal article" date="2012" name="Nat. Biotechnol.">
        <title>Draft genome sequence of pigeonpea (Cajanus cajan), an orphan legume crop of resource-poor farmers.</title>
        <authorList>
            <person name="Varshney R.K."/>
            <person name="Chen W."/>
            <person name="Li Y."/>
            <person name="Bharti A.K."/>
            <person name="Saxena R.K."/>
            <person name="Schlueter J.A."/>
            <person name="Donoghue M.T."/>
            <person name="Azam S."/>
            <person name="Fan G."/>
            <person name="Whaley A.M."/>
            <person name="Farmer A.D."/>
            <person name="Sheridan J."/>
            <person name="Iwata A."/>
            <person name="Tuteja R."/>
            <person name="Penmetsa R.V."/>
            <person name="Wu W."/>
            <person name="Upadhyaya H.D."/>
            <person name="Yang S.P."/>
            <person name="Shah T."/>
            <person name="Saxena K.B."/>
            <person name="Michael T."/>
            <person name="McCombie W.R."/>
            <person name="Yang B."/>
            <person name="Zhang G."/>
            <person name="Yang H."/>
            <person name="Wang J."/>
            <person name="Spillane C."/>
            <person name="Cook D.R."/>
            <person name="May G.D."/>
            <person name="Xu X."/>
            <person name="Jackson S.A."/>
        </authorList>
    </citation>
    <scope>NUCLEOTIDE SEQUENCE [LARGE SCALE GENOMIC DNA]</scope>
    <source>
        <strain evidence="3">cv. Asha</strain>
    </source>
</reference>
<dbReference type="AlphaFoldDB" id="A0A151TEK7"/>
<feature type="domain" description="Reverse transcriptase Ty1/copia-type" evidence="1">
    <location>
        <begin position="11"/>
        <end position="74"/>
    </location>
</feature>
<evidence type="ECO:0000313" key="2">
    <source>
        <dbReference type="EMBL" id="KYP65475.1"/>
    </source>
</evidence>